<name>A0A6M4GRQ3_9PROT</name>
<dbReference type="Proteomes" id="UP000501534">
    <property type="component" value="Chromosome"/>
</dbReference>
<dbReference type="SUPFAM" id="SSF51430">
    <property type="entry name" value="NAD(P)-linked oxidoreductase"/>
    <property type="match status" value="1"/>
</dbReference>
<gene>
    <name evidence="3" type="primary">yajO_1</name>
    <name evidence="3" type="ORF">DSM104443_00048</name>
</gene>
<keyword evidence="3" id="KW-0560">Oxidoreductase</keyword>
<keyword evidence="1" id="KW-0732">Signal</keyword>
<feature type="signal peptide" evidence="1">
    <location>
        <begin position="1"/>
        <end position="23"/>
    </location>
</feature>
<evidence type="ECO:0000259" key="2">
    <source>
        <dbReference type="Pfam" id="PF00248"/>
    </source>
</evidence>
<dbReference type="EC" id="1.1.-.-" evidence="3"/>
<feature type="domain" description="NADP-dependent oxidoreductase" evidence="2">
    <location>
        <begin position="41"/>
        <end position="286"/>
    </location>
</feature>
<dbReference type="RefSeq" id="WP_171088717.1">
    <property type="nucleotide sequence ID" value="NZ_CP053069.1"/>
</dbReference>
<dbReference type="KEGG" id="uru:DSM104443_00048"/>
<sequence length="299" mass="32461">MDRRSLLKAAAALGALPALGAAAADAPLTRAVPSSGERIPAIGLGTWITFDVTDAPGRETRAAILRAFFESGGRLVDSSPMYGSSEETIGVGLERIGRPPSLFAATKVWTVGGLAGRRQMERSRTLWKVPRFDLLQVHNFLDWDTHLPTLKAMKADGRLRYVGVTTSHGRRHDLGEELIQRERLDFFQVTYNLADREAEQRLLPLAAERGTAVIINRPFDGGAQFGRMKGKALPGWAAEIGATTWAAVFLKWIVGHPAVTVAIPATSQLPHLKENMAALTGPLPDAALRKRIAAEFDRG</sequence>
<organism evidence="3 4">
    <name type="scientific">Usitatibacter rugosus</name>
    <dbReference type="NCBI Taxonomy" id="2732067"/>
    <lineage>
        <taxon>Bacteria</taxon>
        <taxon>Pseudomonadati</taxon>
        <taxon>Pseudomonadota</taxon>
        <taxon>Betaproteobacteria</taxon>
        <taxon>Nitrosomonadales</taxon>
        <taxon>Usitatibacteraceae</taxon>
        <taxon>Usitatibacter</taxon>
    </lineage>
</organism>
<dbReference type="PANTHER" id="PTHR43312">
    <property type="entry name" value="D-THREO-ALDOSE 1-DEHYDROGENASE"/>
    <property type="match status" value="1"/>
</dbReference>
<dbReference type="InterPro" id="IPR036812">
    <property type="entry name" value="NAD(P)_OxRdtase_dom_sf"/>
</dbReference>
<dbReference type="Gene3D" id="3.20.20.100">
    <property type="entry name" value="NADP-dependent oxidoreductase domain"/>
    <property type="match status" value="1"/>
</dbReference>
<keyword evidence="4" id="KW-1185">Reference proteome</keyword>
<proteinExistence type="predicted"/>
<evidence type="ECO:0000313" key="4">
    <source>
        <dbReference type="Proteomes" id="UP000501534"/>
    </source>
</evidence>
<dbReference type="AlphaFoldDB" id="A0A6M4GRQ3"/>
<dbReference type="EMBL" id="CP053069">
    <property type="protein sequence ID" value="QJR09013.1"/>
    <property type="molecule type" value="Genomic_DNA"/>
</dbReference>
<dbReference type="PROSITE" id="PS51318">
    <property type="entry name" value="TAT"/>
    <property type="match status" value="1"/>
</dbReference>
<dbReference type="InterPro" id="IPR023210">
    <property type="entry name" value="NADP_OxRdtase_dom"/>
</dbReference>
<reference evidence="3 4" key="1">
    <citation type="submission" date="2020-04" db="EMBL/GenBank/DDBJ databases">
        <title>Usitatibacter rugosus gen. nov., sp. nov. and Usitatibacter palustris sp. nov., novel members of Usitatibacteraceae fam. nov. within the order Nitrosomonadales isolated from soil.</title>
        <authorList>
            <person name="Huber K.J."/>
            <person name="Neumann-Schaal M."/>
            <person name="Geppert A."/>
            <person name="Luckner M."/>
            <person name="Wanner G."/>
            <person name="Overmann J."/>
        </authorList>
    </citation>
    <scope>NUCLEOTIDE SEQUENCE [LARGE SCALE GENOMIC DNA]</scope>
    <source>
        <strain evidence="3 4">0125_3</strain>
    </source>
</reference>
<feature type="chain" id="PRO_5027024580" evidence="1">
    <location>
        <begin position="24"/>
        <end position="299"/>
    </location>
</feature>
<dbReference type="PANTHER" id="PTHR43312:SF1">
    <property type="entry name" value="NADP-DEPENDENT OXIDOREDUCTASE DOMAIN-CONTAINING PROTEIN"/>
    <property type="match status" value="1"/>
</dbReference>
<protein>
    <submittedName>
        <fullName evidence="3">1-deoxyxylulose-5-phosphate synthase YajO</fullName>
        <ecNumber evidence="3">1.1.-.-</ecNumber>
    </submittedName>
</protein>
<dbReference type="InterPro" id="IPR006311">
    <property type="entry name" value="TAT_signal"/>
</dbReference>
<dbReference type="GO" id="GO:0016491">
    <property type="term" value="F:oxidoreductase activity"/>
    <property type="evidence" value="ECO:0007669"/>
    <property type="project" value="UniProtKB-KW"/>
</dbReference>
<evidence type="ECO:0000256" key="1">
    <source>
        <dbReference type="SAM" id="SignalP"/>
    </source>
</evidence>
<evidence type="ECO:0000313" key="3">
    <source>
        <dbReference type="EMBL" id="QJR09013.1"/>
    </source>
</evidence>
<dbReference type="InterPro" id="IPR053135">
    <property type="entry name" value="AKR2_Oxidoreductase"/>
</dbReference>
<dbReference type="CDD" id="cd19095">
    <property type="entry name" value="AKR_PA4992-like"/>
    <property type="match status" value="1"/>
</dbReference>
<dbReference type="Pfam" id="PF00248">
    <property type="entry name" value="Aldo_ket_red"/>
    <property type="match status" value="1"/>
</dbReference>
<accession>A0A6M4GRQ3</accession>